<dbReference type="SUPFAM" id="SSF46785">
    <property type="entry name" value="Winged helix' DNA-binding domain"/>
    <property type="match status" value="1"/>
</dbReference>
<keyword evidence="2" id="KW-0238">DNA-binding</keyword>
<evidence type="ECO:0000256" key="2">
    <source>
        <dbReference type="ARBA" id="ARBA00023125"/>
    </source>
</evidence>
<keyword evidence="3" id="KW-0804">Transcription</keyword>
<protein>
    <submittedName>
        <fullName evidence="5">GntR family transcriptional regulator</fullName>
    </submittedName>
</protein>
<dbReference type="PROSITE" id="PS50949">
    <property type="entry name" value="HTH_GNTR"/>
    <property type="match status" value="1"/>
</dbReference>
<dbReference type="GO" id="GO:0003700">
    <property type="term" value="F:DNA-binding transcription factor activity"/>
    <property type="evidence" value="ECO:0007669"/>
    <property type="project" value="InterPro"/>
</dbReference>
<organism evidence="5 6">
    <name type="scientific">Ectorhizobium quercum</name>
    <dbReference type="NCBI Taxonomy" id="2965071"/>
    <lineage>
        <taxon>Bacteria</taxon>
        <taxon>Pseudomonadati</taxon>
        <taxon>Pseudomonadota</taxon>
        <taxon>Alphaproteobacteria</taxon>
        <taxon>Hyphomicrobiales</taxon>
        <taxon>Rhizobiaceae</taxon>
        <taxon>Ectorhizobium</taxon>
    </lineage>
</organism>
<dbReference type="AlphaFoldDB" id="A0AAE3MYU4"/>
<dbReference type="SMART" id="SM00345">
    <property type="entry name" value="HTH_GNTR"/>
    <property type="match status" value="1"/>
</dbReference>
<dbReference type="EMBL" id="JANFPI010000002">
    <property type="protein sequence ID" value="MCX8996986.1"/>
    <property type="molecule type" value="Genomic_DNA"/>
</dbReference>
<dbReference type="InterPro" id="IPR036390">
    <property type="entry name" value="WH_DNA-bd_sf"/>
</dbReference>
<evidence type="ECO:0000256" key="1">
    <source>
        <dbReference type="ARBA" id="ARBA00023015"/>
    </source>
</evidence>
<dbReference type="Gene3D" id="1.10.10.10">
    <property type="entry name" value="Winged helix-like DNA-binding domain superfamily/Winged helix DNA-binding domain"/>
    <property type="match status" value="1"/>
</dbReference>
<keyword evidence="1" id="KW-0805">Transcription regulation</keyword>
<dbReference type="SMART" id="SM00895">
    <property type="entry name" value="FCD"/>
    <property type="match status" value="1"/>
</dbReference>
<dbReference type="Pfam" id="PF00392">
    <property type="entry name" value="GntR"/>
    <property type="match status" value="1"/>
</dbReference>
<dbReference type="GO" id="GO:0003677">
    <property type="term" value="F:DNA binding"/>
    <property type="evidence" value="ECO:0007669"/>
    <property type="project" value="UniProtKB-KW"/>
</dbReference>
<dbReference type="InterPro" id="IPR000524">
    <property type="entry name" value="Tscrpt_reg_HTH_GntR"/>
</dbReference>
<gene>
    <name evidence="5" type="ORF">NOF55_07690</name>
</gene>
<evidence type="ECO:0000313" key="5">
    <source>
        <dbReference type="EMBL" id="MCX8996986.1"/>
    </source>
</evidence>
<dbReference type="PANTHER" id="PTHR43537">
    <property type="entry name" value="TRANSCRIPTIONAL REGULATOR, GNTR FAMILY"/>
    <property type="match status" value="1"/>
</dbReference>
<dbReference type="Gene3D" id="1.20.120.530">
    <property type="entry name" value="GntR ligand-binding domain-like"/>
    <property type="match status" value="1"/>
</dbReference>
<dbReference type="Proteomes" id="UP001208771">
    <property type="component" value="Unassembled WGS sequence"/>
</dbReference>
<dbReference type="InterPro" id="IPR036388">
    <property type="entry name" value="WH-like_DNA-bd_sf"/>
</dbReference>
<sequence length="220" mass="24833">MDLEHTAEDIAQLLEEDIVLCRILPRERLPEDQLMERFGTKRHVIRKALQLLATTGVLEHIPNKGAQVRAFSPDEVRNLYDLRALLETEAASKIPLPLTPEAEEKLREAQSVHDAAVEADDPARIFRANIAFHRELFSLCPNPFLVEAVEMASRRAHGIRFAALGDPDAVREAREQHYAMIAAAVEGRRDDLIRLCREHLPASGEAYLRLTAPLARRATR</sequence>
<name>A0AAE3MYU4_9HYPH</name>
<keyword evidence="6" id="KW-1185">Reference proteome</keyword>
<dbReference type="RefSeq" id="WP_306410756.1">
    <property type="nucleotide sequence ID" value="NZ_JANFPI010000002.1"/>
</dbReference>
<dbReference type="InterPro" id="IPR008920">
    <property type="entry name" value="TF_FadR/GntR_C"/>
</dbReference>
<comment type="caution">
    <text evidence="5">The sequence shown here is derived from an EMBL/GenBank/DDBJ whole genome shotgun (WGS) entry which is preliminary data.</text>
</comment>
<dbReference type="SUPFAM" id="SSF48008">
    <property type="entry name" value="GntR ligand-binding domain-like"/>
    <property type="match status" value="1"/>
</dbReference>
<evidence type="ECO:0000259" key="4">
    <source>
        <dbReference type="PROSITE" id="PS50949"/>
    </source>
</evidence>
<dbReference type="PANTHER" id="PTHR43537:SF49">
    <property type="entry name" value="TRANSCRIPTIONAL REGULATORY PROTEIN"/>
    <property type="match status" value="1"/>
</dbReference>
<accession>A0AAE3MYU4</accession>
<dbReference type="Pfam" id="PF07729">
    <property type="entry name" value="FCD"/>
    <property type="match status" value="1"/>
</dbReference>
<proteinExistence type="predicted"/>
<reference evidence="5" key="1">
    <citation type="submission" date="2022-07" db="EMBL/GenBank/DDBJ databases">
        <title>Ectorhizobium quercum gen.nov., sp. nov.</title>
        <authorList>
            <person name="Ma T."/>
            <person name="Li Y."/>
        </authorList>
    </citation>
    <scope>NUCLEOTIDE SEQUENCE</scope>
    <source>
        <strain evidence="5">BDR2-2</strain>
    </source>
</reference>
<feature type="domain" description="HTH gntR-type" evidence="4">
    <location>
        <begin position="4"/>
        <end position="71"/>
    </location>
</feature>
<dbReference type="InterPro" id="IPR011711">
    <property type="entry name" value="GntR_C"/>
</dbReference>
<evidence type="ECO:0000256" key="3">
    <source>
        <dbReference type="ARBA" id="ARBA00023163"/>
    </source>
</evidence>
<evidence type="ECO:0000313" key="6">
    <source>
        <dbReference type="Proteomes" id="UP001208771"/>
    </source>
</evidence>